<dbReference type="InterPro" id="IPR019734">
    <property type="entry name" value="TPR_rpt"/>
</dbReference>
<dbReference type="SUPFAM" id="SSF48452">
    <property type="entry name" value="TPR-like"/>
    <property type="match status" value="1"/>
</dbReference>
<name>A0A520N5Y4_9GAMM</name>
<dbReference type="Gene3D" id="1.25.40.10">
    <property type="entry name" value="Tetratricopeptide repeat domain"/>
    <property type="match status" value="2"/>
</dbReference>
<evidence type="ECO:0000313" key="3">
    <source>
        <dbReference type="Proteomes" id="UP000315283"/>
    </source>
</evidence>
<dbReference type="EMBL" id="SHBJ01000007">
    <property type="protein sequence ID" value="RZO28835.1"/>
    <property type="molecule type" value="Genomic_DNA"/>
</dbReference>
<comment type="caution">
    <text evidence="2">The sequence shown here is derived from an EMBL/GenBank/DDBJ whole genome shotgun (WGS) entry which is preliminary data.</text>
</comment>
<dbReference type="AlphaFoldDB" id="A0A520N5Y4"/>
<dbReference type="PROSITE" id="PS50005">
    <property type="entry name" value="TPR"/>
    <property type="match status" value="1"/>
</dbReference>
<organism evidence="2 3">
    <name type="scientific">SAR86 cluster bacterium</name>
    <dbReference type="NCBI Taxonomy" id="2030880"/>
    <lineage>
        <taxon>Bacteria</taxon>
        <taxon>Pseudomonadati</taxon>
        <taxon>Pseudomonadota</taxon>
        <taxon>Gammaproteobacteria</taxon>
        <taxon>SAR86 cluster</taxon>
    </lineage>
</organism>
<keyword evidence="1" id="KW-0802">TPR repeat</keyword>
<evidence type="ECO:0000313" key="2">
    <source>
        <dbReference type="EMBL" id="RZO28835.1"/>
    </source>
</evidence>
<evidence type="ECO:0000256" key="1">
    <source>
        <dbReference type="PROSITE-ProRule" id="PRU00339"/>
    </source>
</evidence>
<reference evidence="2 3" key="1">
    <citation type="submission" date="2019-02" db="EMBL/GenBank/DDBJ databases">
        <title>Prokaryotic population dynamics and viral predation in marine succession experiment using metagenomics: the confinement effect.</title>
        <authorList>
            <person name="Haro-Moreno J.M."/>
            <person name="Rodriguez-Valera F."/>
            <person name="Lopez-Perez M."/>
        </authorList>
    </citation>
    <scope>NUCLEOTIDE SEQUENCE [LARGE SCALE GENOMIC DNA]</scope>
    <source>
        <strain evidence="2">MED-G164</strain>
    </source>
</reference>
<sequence>MRRLLFTALLCTSFFASSEETISRWMSDYFKRIHDHIGNENYEKAEYELEMGNNNYFRGGRTYEAALLYQLYGQFYAVQSQYTEAVPWFEKALATDKMPRIGAQEVRFQLAQTYFMIGKYENVISLLEEFIRVGERYKYPVSARANLLMSYSHGRLEQYEPSYYHIKQANNKSDKPQIDWIEYAFSLAMKLENLDDAEDLGTRLLFLEPNKKKYWNQVSALYFAKDFELNSLSALELAYENDTLNKEADFLLLAKYYLYQKSPLKSVLVLNDGISKKLIKENEDNLKLLSSSYFYARDLKNGIKILVKAEKISDDPELSFRLGTYAFDSEQYELAISSFNIAKDRGWNDIPGRIELIKGISYFELENVEEARSQLMLATNFEDTKDTAEGWLSYINQF</sequence>
<gene>
    <name evidence="2" type="ORF">EVA97_01635</name>
</gene>
<dbReference type="InterPro" id="IPR011990">
    <property type="entry name" value="TPR-like_helical_dom_sf"/>
</dbReference>
<accession>A0A520N5Y4</accession>
<proteinExistence type="predicted"/>
<dbReference type="Proteomes" id="UP000315283">
    <property type="component" value="Unassembled WGS sequence"/>
</dbReference>
<protein>
    <submittedName>
        <fullName evidence="2">Uncharacterized protein</fullName>
    </submittedName>
</protein>
<feature type="repeat" description="TPR" evidence="1">
    <location>
        <begin position="66"/>
        <end position="99"/>
    </location>
</feature>